<proteinExistence type="predicted"/>
<dbReference type="AlphaFoldDB" id="A0A382ATC0"/>
<dbReference type="Gene3D" id="1.25.40.10">
    <property type="entry name" value="Tetratricopeptide repeat domain"/>
    <property type="match status" value="1"/>
</dbReference>
<reference evidence="1" key="1">
    <citation type="submission" date="2018-05" db="EMBL/GenBank/DDBJ databases">
        <authorList>
            <person name="Lanie J.A."/>
            <person name="Ng W.-L."/>
            <person name="Kazmierczak K.M."/>
            <person name="Andrzejewski T.M."/>
            <person name="Davidsen T.M."/>
            <person name="Wayne K.J."/>
            <person name="Tettelin H."/>
            <person name="Glass J.I."/>
            <person name="Rusch D."/>
            <person name="Podicherti R."/>
            <person name="Tsui H.-C.T."/>
            <person name="Winkler M.E."/>
        </authorList>
    </citation>
    <scope>NUCLEOTIDE SEQUENCE</scope>
</reference>
<dbReference type="EMBL" id="UINC01026555">
    <property type="protein sequence ID" value="SVB04217.1"/>
    <property type="molecule type" value="Genomic_DNA"/>
</dbReference>
<evidence type="ECO:0000313" key="1">
    <source>
        <dbReference type="EMBL" id="SVB04217.1"/>
    </source>
</evidence>
<organism evidence="1">
    <name type="scientific">marine metagenome</name>
    <dbReference type="NCBI Taxonomy" id="408172"/>
    <lineage>
        <taxon>unclassified sequences</taxon>
        <taxon>metagenomes</taxon>
        <taxon>ecological metagenomes</taxon>
    </lineage>
</organism>
<protein>
    <recommendedName>
        <fullName evidence="2">Tetratricopeptide repeat-like domain-containing protein</fullName>
    </recommendedName>
</protein>
<evidence type="ECO:0008006" key="2">
    <source>
        <dbReference type="Google" id="ProtNLM"/>
    </source>
</evidence>
<accession>A0A382ATC0</accession>
<name>A0A382ATC0_9ZZZZ</name>
<dbReference type="SUPFAM" id="SSF48452">
    <property type="entry name" value="TPR-like"/>
    <property type="match status" value="1"/>
</dbReference>
<sequence>MNLNKSKCFIKKLIIFFIYGILLAGSGTALENAAAAMKAGLFREALNHVEIAQAQDRTNSEVYRLKALLHEALDEPNKAVHSWQSCLKNTQDDALINEAKVHIQSLQVRE</sequence>
<dbReference type="InterPro" id="IPR011990">
    <property type="entry name" value="TPR-like_helical_dom_sf"/>
</dbReference>
<gene>
    <name evidence="1" type="ORF">METZ01_LOCUS157071</name>
</gene>